<accession>A0ABP7AKH5</accession>
<dbReference type="RefSeq" id="WP_344808024.1">
    <property type="nucleotide sequence ID" value="NZ_BAABAB010000033.1"/>
</dbReference>
<dbReference type="PRINTS" id="PR00411">
    <property type="entry name" value="PNDRDTASEI"/>
</dbReference>
<dbReference type="PANTHER" id="PTHR43539:SF78">
    <property type="entry name" value="FLAVIN-CONTAINING MONOOXYGENASE"/>
    <property type="match status" value="1"/>
</dbReference>
<feature type="region of interest" description="Disordered" evidence="2">
    <location>
        <begin position="355"/>
        <end position="395"/>
    </location>
</feature>
<dbReference type="InterPro" id="IPR036188">
    <property type="entry name" value="FAD/NAD-bd_sf"/>
</dbReference>
<dbReference type="PANTHER" id="PTHR43539">
    <property type="entry name" value="FLAVIN-BINDING MONOOXYGENASE-LIKE PROTEIN (AFU_ORTHOLOGUE AFUA_4G09220)"/>
    <property type="match status" value="1"/>
</dbReference>
<keyword evidence="4" id="KW-1185">Reference proteome</keyword>
<name>A0ABP7AKH5_9ACTN</name>
<evidence type="ECO:0000256" key="2">
    <source>
        <dbReference type="SAM" id="MobiDB-lite"/>
    </source>
</evidence>
<comment type="caution">
    <text evidence="3">The sequence shown here is derived from an EMBL/GenBank/DDBJ whole genome shotgun (WGS) entry which is preliminary data.</text>
</comment>
<organism evidence="3 4">
    <name type="scientific">Microlunatus ginsengisoli</name>
    <dbReference type="NCBI Taxonomy" id="363863"/>
    <lineage>
        <taxon>Bacteria</taxon>
        <taxon>Bacillati</taxon>
        <taxon>Actinomycetota</taxon>
        <taxon>Actinomycetes</taxon>
        <taxon>Propionibacteriales</taxon>
        <taxon>Propionibacteriaceae</taxon>
        <taxon>Microlunatus</taxon>
    </lineage>
</organism>
<gene>
    <name evidence="3" type="ORF">GCM10022236_40650</name>
</gene>
<dbReference type="Proteomes" id="UP001501490">
    <property type="component" value="Unassembled WGS sequence"/>
</dbReference>
<dbReference type="Pfam" id="PF13738">
    <property type="entry name" value="Pyr_redox_3"/>
    <property type="match status" value="1"/>
</dbReference>
<proteinExistence type="predicted"/>
<dbReference type="InterPro" id="IPR050982">
    <property type="entry name" value="Auxin_biosynth/cation_transpt"/>
</dbReference>
<protein>
    <submittedName>
        <fullName evidence="3">NAD(P)/FAD-dependent oxidoreductase</fullName>
    </submittedName>
</protein>
<sequence length="395" mass="43819">MPTTHLPTVVIGGGQSGLAMGYHLRRTAEPFVILDAEERTGDTWRRRWDSLRLFSLPRYASLPGLPITTPSYPTKDQVADYLERYAEHFQLPIRRNTRVRRLSRDADRFVIETPRETFTADRVVVATGSLVRSERPAFSRLLDPEIAQLDASGYRSPAGLEGEVLVVGAGTAGSDVAIDVARAGLPTVLAGPHPGQLPLALDSLLVRAVMPLVMFGFLHVLTLGNPAGRHLHRRLLRRGTPLIRYRRRDLVAAGVRRTGLITDVVDGLPRAEDGTVFRPRTVIWCTGFRPEHSWIDLPIFDPYGQVQQVRGITAVPGLYFLGLSFQYSVSSAALHGLDRDARHLLRDIRRERSGRTVGLGPARSPARTRPDQLRKGEQLRKVDQLRKAAGRASAP</sequence>
<keyword evidence="1" id="KW-0560">Oxidoreductase</keyword>
<evidence type="ECO:0000256" key="1">
    <source>
        <dbReference type="ARBA" id="ARBA00023002"/>
    </source>
</evidence>
<evidence type="ECO:0000313" key="3">
    <source>
        <dbReference type="EMBL" id="GAA3633884.1"/>
    </source>
</evidence>
<evidence type="ECO:0000313" key="4">
    <source>
        <dbReference type="Proteomes" id="UP001501490"/>
    </source>
</evidence>
<dbReference type="EMBL" id="BAABAB010000033">
    <property type="protein sequence ID" value="GAA3633884.1"/>
    <property type="molecule type" value="Genomic_DNA"/>
</dbReference>
<dbReference type="Gene3D" id="3.50.50.60">
    <property type="entry name" value="FAD/NAD(P)-binding domain"/>
    <property type="match status" value="1"/>
</dbReference>
<feature type="compositionally biased region" description="Basic and acidic residues" evidence="2">
    <location>
        <begin position="368"/>
        <end position="386"/>
    </location>
</feature>
<dbReference type="SUPFAM" id="SSF51905">
    <property type="entry name" value="FAD/NAD(P)-binding domain"/>
    <property type="match status" value="2"/>
</dbReference>
<reference evidence="4" key="1">
    <citation type="journal article" date="2019" name="Int. J. Syst. Evol. Microbiol.">
        <title>The Global Catalogue of Microorganisms (GCM) 10K type strain sequencing project: providing services to taxonomists for standard genome sequencing and annotation.</title>
        <authorList>
            <consortium name="The Broad Institute Genomics Platform"/>
            <consortium name="The Broad Institute Genome Sequencing Center for Infectious Disease"/>
            <person name="Wu L."/>
            <person name="Ma J."/>
        </authorList>
    </citation>
    <scope>NUCLEOTIDE SEQUENCE [LARGE SCALE GENOMIC DNA]</scope>
    <source>
        <strain evidence="4">JCM 16929</strain>
    </source>
</reference>
<dbReference type="PRINTS" id="PR00368">
    <property type="entry name" value="FADPNR"/>
</dbReference>